<name>A0A0C2STT2_AMAMK</name>
<evidence type="ECO:0000313" key="2">
    <source>
        <dbReference type="Proteomes" id="UP000054549"/>
    </source>
</evidence>
<proteinExistence type="predicted"/>
<dbReference type="EMBL" id="KN818234">
    <property type="protein sequence ID" value="KIL66790.1"/>
    <property type="molecule type" value="Genomic_DNA"/>
</dbReference>
<gene>
    <name evidence="1" type="ORF">M378DRAFT_160293</name>
</gene>
<sequence>MKGGHLVINADIASLGVEVVYPRATVVRYPPRELCSNVQMIFGVQEAGFLPFKSWNFS</sequence>
<evidence type="ECO:0000313" key="1">
    <source>
        <dbReference type="EMBL" id="KIL66790.1"/>
    </source>
</evidence>
<dbReference type="Proteomes" id="UP000054549">
    <property type="component" value="Unassembled WGS sequence"/>
</dbReference>
<dbReference type="InParanoid" id="A0A0C2STT2"/>
<dbReference type="HOGENOM" id="CLU_2978641_0_0_1"/>
<keyword evidence="2" id="KW-1185">Reference proteome</keyword>
<accession>A0A0C2STT2</accession>
<reference evidence="1 2" key="1">
    <citation type="submission" date="2014-04" db="EMBL/GenBank/DDBJ databases">
        <title>Evolutionary Origins and Diversification of the Mycorrhizal Mutualists.</title>
        <authorList>
            <consortium name="DOE Joint Genome Institute"/>
            <consortium name="Mycorrhizal Genomics Consortium"/>
            <person name="Kohler A."/>
            <person name="Kuo A."/>
            <person name="Nagy L.G."/>
            <person name="Floudas D."/>
            <person name="Copeland A."/>
            <person name="Barry K.W."/>
            <person name="Cichocki N."/>
            <person name="Veneault-Fourrey C."/>
            <person name="LaButti K."/>
            <person name="Lindquist E.A."/>
            <person name="Lipzen A."/>
            <person name="Lundell T."/>
            <person name="Morin E."/>
            <person name="Murat C."/>
            <person name="Riley R."/>
            <person name="Ohm R."/>
            <person name="Sun H."/>
            <person name="Tunlid A."/>
            <person name="Henrissat B."/>
            <person name="Grigoriev I.V."/>
            <person name="Hibbett D.S."/>
            <person name="Martin F."/>
        </authorList>
    </citation>
    <scope>NUCLEOTIDE SEQUENCE [LARGE SCALE GENOMIC DNA]</scope>
    <source>
        <strain evidence="1 2">Koide BX008</strain>
    </source>
</reference>
<protein>
    <submittedName>
        <fullName evidence="1">Uncharacterized protein</fullName>
    </submittedName>
</protein>
<dbReference type="AlphaFoldDB" id="A0A0C2STT2"/>
<organism evidence="1 2">
    <name type="scientific">Amanita muscaria (strain Koide BX008)</name>
    <dbReference type="NCBI Taxonomy" id="946122"/>
    <lineage>
        <taxon>Eukaryota</taxon>
        <taxon>Fungi</taxon>
        <taxon>Dikarya</taxon>
        <taxon>Basidiomycota</taxon>
        <taxon>Agaricomycotina</taxon>
        <taxon>Agaricomycetes</taxon>
        <taxon>Agaricomycetidae</taxon>
        <taxon>Agaricales</taxon>
        <taxon>Pluteineae</taxon>
        <taxon>Amanitaceae</taxon>
        <taxon>Amanita</taxon>
    </lineage>
</organism>